<proteinExistence type="predicted"/>
<dbReference type="GeneID" id="36521339"/>
<dbReference type="Proteomes" id="UP000234585">
    <property type="component" value="Unassembled WGS sequence"/>
</dbReference>
<gene>
    <name evidence="2" type="ORF">BDW47DRAFT_112493</name>
</gene>
<evidence type="ECO:0000313" key="2">
    <source>
        <dbReference type="EMBL" id="PLB34278.1"/>
    </source>
</evidence>
<feature type="region of interest" description="Disordered" evidence="1">
    <location>
        <begin position="22"/>
        <end position="53"/>
    </location>
</feature>
<dbReference type="EMBL" id="KZ559182">
    <property type="protein sequence ID" value="PLB34278.1"/>
    <property type="molecule type" value="Genomic_DNA"/>
</dbReference>
<dbReference type="AlphaFoldDB" id="A0A2I2F0Y8"/>
<accession>A0A2I2F0Y8</accession>
<name>A0A2I2F0Y8_ASPCN</name>
<evidence type="ECO:0000313" key="3">
    <source>
        <dbReference type="Proteomes" id="UP000234585"/>
    </source>
</evidence>
<evidence type="ECO:0000256" key="1">
    <source>
        <dbReference type="SAM" id="MobiDB-lite"/>
    </source>
</evidence>
<feature type="compositionally biased region" description="Polar residues" evidence="1">
    <location>
        <begin position="33"/>
        <end position="52"/>
    </location>
</feature>
<organism evidence="2 3">
    <name type="scientific">Aspergillus candidus</name>
    <dbReference type="NCBI Taxonomy" id="41067"/>
    <lineage>
        <taxon>Eukaryota</taxon>
        <taxon>Fungi</taxon>
        <taxon>Dikarya</taxon>
        <taxon>Ascomycota</taxon>
        <taxon>Pezizomycotina</taxon>
        <taxon>Eurotiomycetes</taxon>
        <taxon>Eurotiomycetidae</taxon>
        <taxon>Eurotiales</taxon>
        <taxon>Aspergillaceae</taxon>
        <taxon>Aspergillus</taxon>
        <taxon>Aspergillus subgen. Circumdati</taxon>
    </lineage>
</organism>
<keyword evidence="3" id="KW-1185">Reference proteome</keyword>
<protein>
    <submittedName>
        <fullName evidence="2">Uncharacterized protein</fullName>
    </submittedName>
</protein>
<dbReference type="RefSeq" id="XP_024668290.1">
    <property type="nucleotide sequence ID" value="XM_024814179.1"/>
</dbReference>
<reference evidence="2 3" key="1">
    <citation type="submission" date="2017-12" db="EMBL/GenBank/DDBJ databases">
        <authorList>
            <consortium name="DOE Joint Genome Institute"/>
            <person name="Haridas S."/>
            <person name="Kjaerbolling I."/>
            <person name="Vesth T.C."/>
            <person name="Frisvad J.C."/>
            <person name="Nybo J.L."/>
            <person name="Theobald S."/>
            <person name="Kuo A."/>
            <person name="Bowyer P."/>
            <person name="Matsuda Y."/>
            <person name="Mondo S."/>
            <person name="Lyhne E.K."/>
            <person name="Kogle M.E."/>
            <person name="Clum A."/>
            <person name="Lipzen A."/>
            <person name="Salamov A."/>
            <person name="Ngan C.Y."/>
            <person name="Daum C."/>
            <person name="Chiniquy J."/>
            <person name="Barry K."/>
            <person name="LaButti K."/>
            <person name="Simmons B.A."/>
            <person name="Magnuson J.K."/>
            <person name="Mortensen U.H."/>
            <person name="Larsen T.O."/>
            <person name="Grigoriev I.V."/>
            <person name="Baker S.E."/>
            <person name="Andersen M.R."/>
            <person name="Nordberg H.P."/>
            <person name="Cantor M.N."/>
            <person name="Hua S.X."/>
        </authorList>
    </citation>
    <scope>NUCLEOTIDE SEQUENCE [LARGE SCALE GENOMIC DNA]</scope>
    <source>
        <strain evidence="2 3">CBS 102.13</strain>
    </source>
</reference>
<sequence length="80" mass="9200">MCRYELLGSGLLYWQRKRPTLEEDPSPVELQPACSTRSFSPSPANRHPSSMPQPRKVWSLMMPFLSCHRPRKHSSPPLPV</sequence>